<evidence type="ECO:0000313" key="2">
    <source>
        <dbReference type="Proteomes" id="UP000623172"/>
    </source>
</evidence>
<name>A0A926D632_9FIRM</name>
<dbReference type="EMBL" id="JACRSR010000001">
    <property type="protein sequence ID" value="MBC8531060.1"/>
    <property type="molecule type" value="Genomic_DNA"/>
</dbReference>
<comment type="caution">
    <text evidence="1">The sequence shown here is derived from an EMBL/GenBank/DDBJ whole genome shotgun (WGS) entry which is preliminary data.</text>
</comment>
<evidence type="ECO:0000313" key="1">
    <source>
        <dbReference type="EMBL" id="MBC8531060.1"/>
    </source>
</evidence>
<reference evidence="1" key="1">
    <citation type="submission" date="2020-08" db="EMBL/GenBank/DDBJ databases">
        <title>Genome public.</title>
        <authorList>
            <person name="Liu C."/>
            <person name="Sun Q."/>
        </authorList>
    </citation>
    <scope>NUCLEOTIDE SEQUENCE</scope>
    <source>
        <strain evidence="1">NSJ-53</strain>
    </source>
</reference>
<dbReference type="AlphaFoldDB" id="A0A926D632"/>
<accession>A0A926D632</accession>
<proteinExistence type="predicted"/>
<keyword evidence="2" id="KW-1185">Reference proteome</keyword>
<gene>
    <name evidence="1" type="primary">pilM</name>
    <name evidence="1" type="ORF">H8696_04270</name>
</gene>
<protein>
    <submittedName>
        <fullName evidence="1">Pilus assembly protein PilM</fullName>
    </submittedName>
</protein>
<organism evidence="1 2">
    <name type="scientific">Gehongia tenuis</name>
    <dbReference type="NCBI Taxonomy" id="2763655"/>
    <lineage>
        <taxon>Bacteria</taxon>
        <taxon>Bacillati</taxon>
        <taxon>Bacillota</taxon>
        <taxon>Clostridia</taxon>
        <taxon>Christensenellales</taxon>
        <taxon>Christensenellaceae</taxon>
        <taxon>Gehongia</taxon>
    </lineage>
</organism>
<sequence length="294" mass="32562">MDTSIYFANGTLRAVAGSAGKRSLTVEDAATLKLPEGALINGVITGEEALATAIHTLREEHPRMPMRNVRLAFDSSMIYFKQAELPRLSVKRTLEMVRGEFSEMDEELLYDYAVLSPRTENGGMYVLLNAVKRELIMSYIAFFQSQGITLSAISTALSSQIKLVRALPGLGRETFIMLVLDGNMLGASLYVEGRFRFANRARLFAERGSEALEAEIERTVSTLIQFNQSEKSGATISHLYLCGLIREEEGIHGDVCRAFGLKRGLLTGEGLIHSRSAEFDLTDYIYATGNLLRM</sequence>
<dbReference type="RefSeq" id="WP_249315123.1">
    <property type="nucleotide sequence ID" value="NZ_JACRSR010000001.1"/>
</dbReference>
<dbReference type="Proteomes" id="UP000623172">
    <property type="component" value="Unassembled WGS sequence"/>
</dbReference>